<feature type="transmembrane region" description="Helical" evidence="6">
    <location>
        <begin position="332"/>
        <end position="359"/>
    </location>
</feature>
<evidence type="ECO:0000256" key="6">
    <source>
        <dbReference type="SAM" id="Phobius"/>
    </source>
</evidence>
<comment type="subcellular location">
    <subcellularLocation>
        <location evidence="1">Membrane</location>
        <topology evidence="1">Multi-pass membrane protein</topology>
    </subcellularLocation>
</comment>
<evidence type="ECO:0000256" key="4">
    <source>
        <dbReference type="ARBA" id="ARBA00023136"/>
    </source>
</evidence>
<dbReference type="GO" id="GO:1902600">
    <property type="term" value="P:proton transmembrane transport"/>
    <property type="evidence" value="ECO:0007669"/>
    <property type="project" value="InterPro"/>
</dbReference>
<feature type="transmembrane region" description="Helical" evidence="6">
    <location>
        <begin position="371"/>
        <end position="392"/>
    </location>
</feature>
<dbReference type="RefSeq" id="XP_029234887.1">
    <property type="nucleotide sequence ID" value="XM_029385261.1"/>
</dbReference>
<dbReference type="GO" id="GO:0016020">
    <property type="term" value="C:membrane"/>
    <property type="evidence" value="ECO:0007669"/>
    <property type="project" value="UniProtKB-SubCell"/>
</dbReference>
<dbReference type="AlphaFoldDB" id="A0A422N0A8"/>
<comment type="caution">
    <text evidence="8">The sequence shown here is derived from an EMBL/GenBank/DDBJ whole genome shotgun (WGS) entry which is preliminary data.</text>
</comment>
<evidence type="ECO:0000313" key="8">
    <source>
        <dbReference type="EMBL" id="RNE98892.1"/>
    </source>
</evidence>
<protein>
    <submittedName>
        <fullName evidence="8">Na/H hydrogen antiporter 1</fullName>
    </submittedName>
</protein>
<dbReference type="InterPro" id="IPR038770">
    <property type="entry name" value="Na+/solute_symporter_sf"/>
</dbReference>
<dbReference type="PANTHER" id="PTHR31102:SF1">
    <property type="entry name" value="CATION_H+ EXCHANGER DOMAIN-CONTAINING PROTEIN"/>
    <property type="match status" value="1"/>
</dbReference>
<dbReference type="PANTHER" id="PTHR31102">
    <property type="match status" value="1"/>
</dbReference>
<dbReference type="Proteomes" id="UP000283634">
    <property type="component" value="Unassembled WGS sequence"/>
</dbReference>
<dbReference type="InterPro" id="IPR006153">
    <property type="entry name" value="Cation/H_exchanger_TM"/>
</dbReference>
<keyword evidence="3 6" id="KW-1133">Transmembrane helix</keyword>
<feature type="region of interest" description="Disordered" evidence="5">
    <location>
        <begin position="1"/>
        <end position="45"/>
    </location>
</feature>
<feature type="transmembrane region" description="Helical" evidence="6">
    <location>
        <begin position="439"/>
        <end position="459"/>
    </location>
</feature>
<accession>A0A422N0A8</accession>
<dbReference type="OrthoDB" id="423807at2759"/>
<dbReference type="InterPro" id="IPR051843">
    <property type="entry name" value="CPA1_transporter"/>
</dbReference>
<proteinExistence type="predicted"/>
<feature type="transmembrane region" description="Helical" evidence="6">
    <location>
        <begin position="471"/>
        <end position="494"/>
    </location>
</feature>
<dbReference type="OMA" id="VPMKRAF"/>
<evidence type="ECO:0000256" key="1">
    <source>
        <dbReference type="ARBA" id="ARBA00004141"/>
    </source>
</evidence>
<dbReference type="GO" id="GO:0015297">
    <property type="term" value="F:antiporter activity"/>
    <property type="evidence" value="ECO:0007669"/>
    <property type="project" value="InterPro"/>
</dbReference>
<evidence type="ECO:0000259" key="7">
    <source>
        <dbReference type="Pfam" id="PF00999"/>
    </source>
</evidence>
<keyword evidence="4 6" id="KW-0472">Membrane</keyword>
<reference evidence="8 9" key="1">
    <citation type="journal article" date="2018" name="BMC Genomics">
        <title>Genomic comparison of Trypanosoma conorhini and Trypanosoma rangeli to Trypanosoma cruzi strains of high and low virulence.</title>
        <authorList>
            <person name="Bradwell K.R."/>
            <person name="Koparde V.N."/>
            <person name="Matveyev A.V."/>
            <person name="Serrano M.G."/>
            <person name="Alves J.M."/>
            <person name="Parikh H."/>
            <person name="Huang B."/>
            <person name="Lee V."/>
            <person name="Espinosa-Alvarez O."/>
            <person name="Ortiz P.A."/>
            <person name="Costa-Martins A.G."/>
            <person name="Teixeira M.M."/>
            <person name="Buck G.A."/>
        </authorList>
    </citation>
    <scope>NUCLEOTIDE SEQUENCE [LARGE SCALE GENOMIC DNA]</scope>
    <source>
        <strain evidence="8 9">AM80</strain>
    </source>
</reference>
<feature type="transmembrane region" description="Helical" evidence="6">
    <location>
        <begin position="145"/>
        <end position="166"/>
    </location>
</feature>
<evidence type="ECO:0000256" key="3">
    <source>
        <dbReference type="ARBA" id="ARBA00022989"/>
    </source>
</evidence>
<dbReference type="Gene3D" id="1.20.1530.20">
    <property type="match status" value="1"/>
</dbReference>
<evidence type="ECO:0000256" key="2">
    <source>
        <dbReference type="ARBA" id="ARBA00022692"/>
    </source>
</evidence>
<evidence type="ECO:0000256" key="5">
    <source>
        <dbReference type="SAM" id="MobiDB-lite"/>
    </source>
</evidence>
<name>A0A422N0A8_TRYRA</name>
<organism evidence="8 9">
    <name type="scientific">Trypanosoma rangeli</name>
    <dbReference type="NCBI Taxonomy" id="5698"/>
    <lineage>
        <taxon>Eukaryota</taxon>
        <taxon>Discoba</taxon>
        <taxon>Euglenozoa</taxon>
        <taxon>Kinetoplastea</taxon>
        <taxon>Metakinetoplastina</taxon>
        <taxon>Trypanosomatida</taxon>
        <taxon>Trypanosomatidae</taxon>
        <taxon>Trypanosoma</taxon>
        <taxon>Herpetosoma</taxon>
    </lineage>
</organism>
<dbReference type="VEuPathDB" id="TriTrypDB:TRSC58_01658"/>
<dbReference type="EMBL" id="MKGL01000427">
    <property type="protein sequence ID" value="RNE98892.1"/>
    <property type="molecule type" value="Genomic_DNA"/>
</dbReference>
<gene>
    <name evidence="8" type="ORF">TraAM80_08511</name>
</gene>
<feature type="transmembrane region" description="Helical" evidence="6">
    <location>
        <begin position="596"/>
        <end position="619"/>
    </location>
</feature>
<feature type="transmembrane region" description="Helical" evidence="6">
    <location>
        <begin position="297"/>
        <end position="320"/>
    </location>
</feature>
<feature type="region of interest" description="Disordered" evidence="5">
    <location>
        <begin position="622"/>
        <end position="654"/>
    </location>
</feature>
<feature type="transmembrane region" description="Helical" evidence="6">
    <location>
        <begin position="506"/>
        <end position="529"/>
    </location>
</feature>
<feature type="transmembrane region" description="Helical" evidence="6">
    <location>
        <begin position="186"/>
        <end position="214"/>
    </location>
</feature>
<evidence type="ECO:0000313" key="9">
    <source>
        <dbReference type="Proteomes" id="UP000283634"/>
    </source>
</evidence>
<dbReference type="Pfam" id="PF00999">
    <property type="entry name" value="Na_H_Exchanger"/>
    <property type="match status" value="1"/>
</dbReference>
<sequence>MLHPMKEEESHVPSGFDTREQGRSGKEDDRGNTHIGGSPLEPVKTNSRELRAEAQGANGTALLEAVPEHLHSLALRINTLNEADLVTIAEIAEEYAKRGVYSLLPYTGSSWFLPQVREVEEGESHWGIQCGAYGRLSVTLGGRRLVLPVINIFLRIGMIVLCWFALWNVLPHWLVEPGGYVWDPAVAIFVSAVVGGLVCRVLQIPPLVGVLWIAIMWNNIPYESCLTQGIVLPLKDIVSKMGLTVIMARTGYSLTFKGIRPHWKQSLMLAILPYAGEGVAHSLIANKIFNYGDNYQWAFLQGMVSSIVSPAVVVPGTLYLHKLGYGHGCQAFSLLLSSAGLEVVFGVWATNFIIGLLFYDQKLALSIVLGPVQLIGGGVLGIALGVLFFYFVEILKHEAERLPNGKYEKAHFYRTLNFATFVFLLLAFSMVFLGYSLNLAGGGCTMCVFFASAVTHLCIKDGNAELERQHKYIGSWLALFWDSLAMPCLFAIVGSKISIGSIFNKYFFPKAVVCLVCSTVVRVVVTFVVQLGAGMTFWEKMLVCAGCIGKATAQCSIGTIAATLVAEEIANLAPGEQPSAALLQRREYANNVQQVAAMYVMFMAAVASVSLVRGGMVILPRTKPEKRSQRPRPSIETSSVVDDAEEVRSTDGNDAAIFMELQERDPYPTPVARAV</sequence>
<feature type="domain" description="Cation/H+ exchanger transmembrane" evidence="7">
    <location>
        <begin position="190"/>
        <end position="611"/>
    </location>
</feature>
<dbReference type="GeneID" id="40332444"/>
<keyword evidence="2 6" id="KW-0812">Transmembrane</keyword>
<feature type="transmembrane region" description="Helical" evidence="6">
    <location>
        <begin position="412"/>
        <end position="433"/>
    </location>
</feature>
<keyword evidence="9" id="KW-1185">Reference proteome</keyword>
<feature type="compositionally biased region" description="Basic and acidic residues" evidence="5">
    <location>
        <begin position="1"/>
        <end position="32"/>
    </location>
</feature>